<evidence type="ECO:0000256" key="2">
    <source>
        <dbReference type="ARBA" id="ARBA00023125"/>
    </source>
</evidence>
<dbReference type="InterPro" id="IPR036390">
    <property type="entry name" value="WH_DNA-bd_sf"/>
</dbReference>
<keyword evidence="1" id="KW-0805">Transcription regulation</keyword>
<evidence type="ECO:0000256" key="3">
    <source>
        <dbReference type="ARBA" id="ARBA00023163"/>
    </source>
</evidence>
<dbReference type="PANTHER" id="PTHR43537">
    <property type="entry name" value="TRANSCRIPTIONAL REGULATOR, GNTR FAMILY"/>
    <property type="match status" value="1"/>
</dbReference>
<evidence type="ECO:0000259" key="5">
    <source>
        <dbReference type="PROSITE" id="PS50949"/>
    </source>
</evidence>
<dbReference type="PRINTS" id="PR00035">
    <property type="entry name" value="HTHGNTR"/>
</dbReference>
<keyword evidence="2" id="KW-0238">DNA-binding</keyword>
<comment type="caution">
    <text evidence="6">The sequence shown here is derived from an EMBL/GenBank/DDBJ whole genome shotgun (WGS) entry which is preliminary data.</text>
</comment>
<dbReference type="Gene3D" id="1.10.10.10">
    <property type="entry name" value="Winged helix-like DNA-binding domain superfamily/Winged helix DNA-binding domain"/>
    <property type="match status" value="1"/>
</dbReference>
<dbReference type="SUPFAM" id="SSF48008">
    <property type="entry name" value="GntR ligand-binding domain-like"/>
    <property type="match status" value="1"/>
</dbReference>
<gene>
    <name evidence="6" type="ORF">CH341_03575</name>
</gene>
<evidence type="ECO:0000256" key="1">
    <source>
        <dbReference type="ARBA" id="ARBA00023015"/>
    </source>
</evidence>
<organism evidence="6 7">
    <name type="scientific">Rhodoplanes roseus</name>
    <dbReference type="NCBI Taxonomy" id="29409"/>
    <lineage>
        <taxon>Bacteria</taxon>
        <taxon>Pseudomonadati</taxon>
        <taxon>Pseudomonadota</taxon>
        <taxon>Alphaproteobacteria</taxon>
        <taxon>Hyphomicrobiales</taxon>
        <taxon>Nitrobacteraceae</taxon>
        <taxon>Rhodoplanes</taxon>
    </lineage>
</organism>
<dbReference type="InterPro" id="IPR036388">
    <property type="entry name" value="WH-like_DNA-bd_sf"/>
</dbReference>
<dbReference type="InterPro" id="IPR008920">
    <property type="entry name" value="TF_FadR/GntR_C"/>
</dbReference>
<dbReference type="GO" id="GO:0003677">
    <property type="term" value="F:DNA binding"/>
    <property type="evidence" value="ECO:0007669"/>
    <property type="project" value="UniProtKB-KW"/>
</dbReference>
<evidence type="ECO:0000256" key="4">
    <source>
        <dbReference type="SAM" id="MobiDB-lite"/>
    </source>
</evidence>
<accession>A0A327L306</accession>
<reference evidence="6 7" key="1">
    <citation type="submission" date="2017-07" db="EMBL/GenBank/DDBJ databases">
        <title>Draft Genome Sequences of Select Purple Nonsulfur Bacteria.</title>
        <authorList>
            <person name="Lasarre B."/>
            <person name="Mckinlay J.B."/>
        </authorList>
    </citation>
    <scope>NUCLEOTIDE SEQUENCE [LARGE SCALE GENOMIC DNA]</scope>
    <source>
        <strain evidence="6 7">DSM 5909</strain>
    </source>
</reference>
<dbReference type="Proteomes" id="UP000249130">
    <property type="component" value="Unassembled WGS sequence"/>
</dbReference>
<protein>
    <submittedName>
        <fullName evidence="6">GntR family transcriptional regulator</fullName>
    </submittedName>
</protein>
<dbReference type="Pfam" id="PF07729">
    <property type="entry name" value="FCD"/>
    <property type="match status" value="1"/>
</dbReference>
<dbReference type="Gene3D" id="1.20.120.530">
    <property type="entry name" value="GntR ligand-binding domain-like"/>
    <property type="match status" value="1"/>
</dbReference>
<keyword evidence="7" id="KW-1185">Reference proteome</keyword>
<dbReference type="InterPro" id="IPR000524">
    <property type="entry name" value="Tscrpt_reg_HTH_GntR"/>
</dbReference>
<feature type="region of interest" description="Disordered" evidence="4">
    <location>
        <begin position="220"/>
        <end position="267"/>
    </location>
</feature>
<feature type="domain" description="HTH gntR-type" evidence="5">
    <location>
        <begin position="9"/>
        <end position="76"/>
    </location>
</feature>
<dbReference type="PANTHER" id="PTHR43537:SF49">
    <property type="entry name" value="TRANSCRIPTIONAL REGULATORY PROTEIN"/>
    <property type="match status" value="1"/>
</dbReference>
<evidence type="ECO:0000313" key="6">
    <source>
        <dbReference type="EMBL" id="RAI45480.1"/>
    </source>
</evidence>
<dbReference type="AlphaFoldDB" id="A0A327L306"/>
<dbReference type="GO" id="GO:0003700">
    <property type="term" value="F:DNA-binding transcription factor activity"/>
    <property type="evidence" value="ECO:0007669"/>
    <property type="project" value="InterPro"/>
</dbReference>
<evidence type="ECO:0000313" key="7">
    <source>
        <dbReference type="Proteomes" id="UP000249130"/>
    </source>
</evidence>
<proteinExistence type="predicted"/>
<dbReference type="PROSITE" id="PS50949">
    <property type="entry name" value="HTH_GNTR"/>
    <property type="match status" value="1"/>
</dbReference>
<name>A0A327L306_9BRAD</name>
<dbReference type="Pfam" id="PF00392">
    <property type="entry name" value="GntR"/>
    <property type="match status" value="1"/>
</dbReference>
<keyword evidence="3" id="KW-0804">Transcription</keyword>
<dbReference type="CDD" id="cd07377">
    <property type="entry name" value="WHTH_GntR"/>
    <property type="match status" value="1"/>
</dbReference>
<dbReference type="SMART" id="SM00895">
    <property type="entry name" value="FCD"/>
    <property type="match status" value="1"/>
</dbReference>
<dbReference type="EMBL" id="NPEX01000014">
    <property type="protein sequence ID" value="RAI45480.1"/>
    <property type="molecule type" value="Genomic_DNA"/>
</dbReference>
<dbReference type="SUPFAM" id="SSF46785">
    <property type="entry name" value="Winged helix' DNA-binding domain"/>
    <property type="match status" value="1"/>
</dbReference>
<sequence length="267" mass="29077">MSTTDTGRRTLAEELRLQIADEIVRGTLQPGTALDESELARRFNVSRTPVREAIRQLAASGLVESRPHRGAVVARPSDAQVVGMFEVMAELEALCAGLAAERMTGAERRDLESVHEDLRALVQLGDPQSFHEANEMFHGAVYAGAHNAYLTEITVATRARLQPFRRAQFRNLGRLAKSHGEHDRIVRAIVRADRDGAVRAMQAHIMTVCEEYGVYSDTRGALTPEPPVPGQSGPRPTAGGFGIRRQVPSSSRDSGFAASPRPGMTES</sequence>
<dbReference type="InterPro" id="IPR011711">
    <property type="entry name" value="GntR_C"/>
</dbReference>
<dbReference type="SMART" id="SM00345">
    <property type="entry name" value="HTH_GNTR"/>
    <property type="match status" value="1"/>
</dbReference>
<dbReference type="OrthoDB" id="9789310at2"/>